<comment type="caution">
    <text evidence="2">The sequence shown here is derived from an EMBL/GenBank/DDBJ whole genome shotgun (WGS) entry which is preliminary data.</text>
</comment>
<dbReference type="GO" id="GO:0052927">
    <property type="term" value="F:CC tRNA cytidylyltransferase activity"/>
    <property type="evidence" value="ECO:0007669"/>
    <property type="project" value="TreeGrafter"/>
</dbReference>
<dbReference type="GO" id="GO:0052929">
    <property type="term" value="F:ATP:3'-cytidine-cytidine-tRNA adenylyltransferase activity"/>
    <property type="evidence" value="ECO:0007669"/>
    <property type="project" value="TreeGrafter"/>
</dbReference>
<dbReference type="PANTHER" id="PTHR13734:SF5">
    <property type="entry name" value="CCA TRNA NUCLEOTIDYLTRANSFERASE, MITOCHONDRIAL"/>
    <property type="match status" value="1"/>
</dbReference>
<dbReference type="EMBL" id="JAVYJV010000005">
    <property type="protein sequence ID" value="KAK4371144.1"/>
    <property type="molecule type" value="Genomic_DNA"/>
</dbReference>
<dbReference type="Proteomes" id="UP001291623">
    <property type="component" value="Unassembled WGS sequence"/>
</dbReference>
<keyword evidence="1" id="KW-0694">RNA-binding</keyword>
<evidence type="ECO:0000313" key="3">
    <source>
        <dbReference type="Proteomes" id="UP001291623"/>
    </source>
</evidence>
<protein>
    <submittedName>
        <fullName evidence="2">Uncharacterized protein</fullName>
    </submittedName>
</protein>
<dbReference type="AlphaFoldDB" id="A0AAE1SI33"/>
<dbReference type="PANTHER" id="PTHR13734">
    <property type="entry name" value="TRNA-NUCLEOTIDYLTRANSFERASE"/>
    <property type="match status" value="1"/>
</dbReference>
<evidence type="ECO:0000313" key="2">
    <source>
        <dbReference type="EMBL" id="KAK4371144.1"/>
    </source>
</evidence>
<proteinExistence type="predicted"/>
<organism evidence="2 3">
    <name type="scientific">Anisodus tanguticus</name>
    <dbReference type="NCBI Taxonomy" id="243964"/>
    <lineage>
        <taxon>Eukaryota</taxon>
        <taxon>Viridiplantae</taxon>
        <taxon>Streptophyta</taxon>
        <taxon>Embryophyta</taxon>
        <taxon>Tracheophyta</taxon>
        <taxon>Spermatophyta</taxon>
        <taxon>Magnoliopsida</taxon>
        <taxon>eudicotyledons</taxon>
        <taxon>Gunneridae</taxon>
        <taxon>Pentapetalae</taxon>
        <taxon>asterids</taxon>
        <taxon>lamiids</taxon>
        <taxon>Solanales</taxon>
        <taxon>Solanaceae</taxon>
        <taxon>Solanoideae</taxon>
        <taxon>Hyoscyameae</taxon>
        <taxon>Anisodus</taxon>
    </lineage>
</organism>
<accession>A0AAE1SI33</accession>
<name>A0AAE1SI33_9SOLA</name>
<reference evidence="2" key="1">
    <citation type="submission" date="2023-12" db="EMBL/GenBank/DDBJ databases">
        <title>Genome assembly of Anisodus tanguticus.</title>
        <authorList>
            <person name="Wang Y.-J."/>
        </authorList>
    </citation>
    <scope>NUCLEOTIDE SEQUENCE</scope>
    <source>
        <strain evidence="2">KB-2021</strain>
        <tissue evidence="2">Leaf</tissue>
    </source>
</reference>
<evidence type="ECO:0000256" key="1">
    <source>
        <dbReference type="ARBA" id="ARBA00022884"/>
    </source>
</evidence>
<gene>
    <name evidence="2" type="ORF">RND71_010619</name>
</gene>
<dbReference type="GO" id="GO:0001680">
    <property type="term" value="P:tRNA 3'-terminal CCA addition"/>
    <property type="evidence" value="ECO:0007669"/>
    <property type="project" value="TreeGrafter"/>
</dbReference>
<dbReference type="SUPFAM" id="SSF81891">
    <property type="entry name" value="Poly A polymerase C-terminal region-like"/>
    <property type="match status" value="1"/>
</dbReference>
<sequence>MTFIAELELFRTVFRLPPGYEQWRCVSCLDSVWRLLYLIGCSSFPDDQKRLCLFAALFLPLNDTIYSGNKRKKIPLVDYIIRDSLKLKASDAETVISLHTAAKKFVTLIPSLVSKENIQVLDVDWKRDIIDVSIALKLRILTGLLLREIKECWRRECSKNARSREGLEMKPLVNGKEIMYHLDIKSGGPDIGECQQKLLQWQLACPSGTAEECLDCMMKQTLSKLARTNDQ</sequence>
<keyword evidence="3" id="KW-1185">Reference proteome</keyword>
<dbReference type="GO" id="GO:0003723">
    <property type="term" value="F:RNA binding"/>
    <property type="evidence" value="ECO:0007669"/>
    <property type="project" value="UniProtKB-KW"/>
</dbReference>